<keyword evidence="2" id="KW-1185">Reference proteome</keyword>
<sequence>MSLFIKIVVGIVAFFALLLAALYLEQQQIHRADLKACSTLTPQQVRDAVISDVTRRDSRGFSRFQLKPENVYVGLDDIQIGAGSAFAPFRISAEPDREHFAMMGCSDLDRIEYAKN</sequence>
<organism evidence="1 2">
    <name type="scientific">Pantoea trifolii</name>
    <dbReference type="NCBI Taxonomy" id="2968030"/>
    <lineage>
        <taxon>Bacteria</taxon>
        <taxon>Pseudomonadati</taxon>
        <taxon>Pseudomonadota</taxon>
        <taxon>Gammaproteobacteria</taxon>
        <taxon>Enterobacterales</taxon>
        <taxon>Erwiniaceae</taxon>
        <taxon>Pantoea</taxon>
    </lineage>
</organism>
<protein>
    <submittedName>
        <fullName evidence="1">Phosphonate ABC transporter substrate-binding protein</fullName>
    </submittedName>
</protein>
<name>A0ABT1VS37_9GAMM</name>
<accession>A0ABT1VS37</accession>
<evidence type="ECO:0000313" key="1">
    <source>
        <dbReference type="EMBL" id="MCQ8230352.1"/>
    </source>
</evidence>
<dbReference type="RefSeq" id="WP_256699236.1">
    <property type="nucleotide sequence ID" value="NZ_JANIES010000003.1"/>
</dbReference>
<evidence type="ECO:0000313" key="2">
    <source>
        <dbReference type="Proteomes" id="UP001300015"/>
    </source>
</evidence>
<gene>
    <name evidence="1" type="ORF">NQH49_23080</name>
</gene>
<proteinExistence type="predicted"/>
<comment type="caution">
    <text evidence="1">The sequence shown here is derived from an EMBL/GenBank/DDBJ whole genome shotgun (WGS) entry which is preliminary data.</text>
</comment>
<dbReference type="Proteomes" id="UP001300015">
    <property type="component" value="Unassembled WGS sequence"/>
</dbReference>
<reference evidence="1 2" key="1">
    <citation type="submission" date="2022-07" db="EMBL/GenBank/DDBJ databases">
        <title>Pantoea trifolii sp. nov. isolated from root nodules of Trifolium rubens.</title>
        <authorList>
            <person name="Kalita M."/>
            <person name="Wdowiak-Wrobel S."/>
            <person name="Marek-Kozaczuk M."/>
            <person name="Palusinska-Szysz M."/>
            <person name="Sokolowski W."/>
            <person name="Coutinho T."/>
            <person name="Hlahane L."/>
        </authorList>
    </citation>
    <scope>NUCLEOTIDE SEQUENCE [LARGE SCALE GENOMIC DNA]</scope>
    <source>
        <strain evidence="1 2">MMK2</strain>
    </source>
</reference>
<dbReference type="EMBL" id="JANIET010000003">
    <property type="protein sequence ID" value="MCQ8230352.1"/>
    <property type="molecule type" value="Genomic_DNA"/>
</dbReference>